<dbReference type="Proteomes" id="UP000275846">
    <property type="component" value="Unassembled WGS sequence"/>
</dbReference>
<dbReference type="PANTHER" id="PTHR47027:SF20">
    <property type="entry name" value="REVERSE TRANSCRIPTASE-LIKE PROTEIN WITH RNA-DIRECTED DNA POLYMERASE DOMAIN"/>
    <property type="match status" value="1"/>
</dbReference>
<dbReference type="EMBL" id="UYSU01033786">
    <property type="protein sequence ID" value="VDL93024.1"/>
    <property type="molecule type" value="Genomic_DNA"/>
</dbReference>
<name>A0A183SQZ1_SCHSO</name>
<evidence type="ECO:0000313" key="3">
    <source>
        <dbReference type="Proteomes" id="UP000275846"/>
    </source>
</evidence>
<evidence type="ECO:0000313" key="2">
    <source>
        <dbReference type="EMBL" id="VDL93024.1"/>
    </source>
</evidence>
<feature type="compositionally biased region" description="Basic residues" evidence="1">
    <location>
        <begin position="356"/>
        <end position="370"/>
    </location>
</feature>
<reference evidence="4" key="1">
    <citation type="submission" date="2016-06" db="UniProtKB">
        <authorList>
            <consortium name="WormBaseParasite"/>
        </authorList>
    </citation>
    <scope>IDENTIFICATION</scope>
</reference>
<feature type="region of interest" description="Disordered" evidence="1">
    <location>
        <begin position="206"/>
        <end position="239"/>
    </location>
</feature>
<evidence type="ECO:0000313" key="4">
    <source>
        <dbReference type="WBParaSite" id="SSLN_0000684801-mRNA-1"/>
    </source>
</evidence>
<gene>
    <name evidence="2" type="ORF">SSLN_LOCUS6639</name>
</gene>
<evidence type="ECO:0000256" key="1">
    <source>
        <dbReference type="SAM" id="MobiDB-lite"/>
    </source>
</evidence>
<feature type="compositionally biased region" description="Basic and acidic residues" evidence="1">
    <location>
        <begin position="325"/>
        <end position="338"/>
    </location>
</feature>
<proteinExistence type="predicted"/>
<dbReference type="AlphaFoldDB" id="A0A183SQZ1"/>
<feature type="compositionally biased region" description="Polar residues" evidence="1">
    <location>
        <begin position="225"/>
        <end position="237"/>
    </location>
</feature>
<accession>A0A183SQZ1</accession>
<dbReference type="WBParaSite" id="SSLN_0000684801-mRNA-1">
    <property type="protein sequence ID" value="SSLN_0000684801-mRNA-1"/>
    <property type="gene ID" value="SSLN_0000684801"/>
</dbReference>
<sequence>MAIPLRGIRAGCDGTPRGGSGLANHLRLLPPAAFLTLSCHRAQVVNALVAASSWYQLSHVAPRSWVLPSGHTTGNRHDRWAIPGEGLRCCVCLHTRRRMQATTRVSTATVHDLLFADDCALKTVAEEEMQRNTDLFAAGYANFGLTISTAKTNTEAEMARQDPKPSTSVSDPTMTMDKNFIDAPPPTITDTILPPPLPAPITATNPTCSTPTTSVATSDYLPPAISNTTAAPSTSDGDSVVAPDDIQPEETPASRCTAIFCGDLDWFDDNDAAINALTVEHNQLYKAYVHRPTAAKKIAFYRSRRLVQQRLREMQDAWMTRKDEEIQGTLRDPHRLPDGRPTPKPTTDALPLAGLHSHHPRSSRRRRLRTQCKGAKDPGPLASTFDNFGHRIHTEKTVAMHQPLPNTTYTATHINVNGTQLKSVDTFTYLGNNLFRSTTVDGEIAHRIAKASQAFGMTNDYSNEFSMERSPRALFDKGVKYDALITLRRTL</sequence>
<protein>
    <submittedName>
        <fullName evidence="4">Reverse transcriptase domain-containing protein</fullName>
    </submittedName>
</protein>
<feature type="region of interest" description="Disordered" evidence="1">
    <location>
        <begin position="325"/>
        <end position="387"/>
    </location>
</feature>
<dbReference type="PANTHER" id="PTHR47027">
    <property type="entry name" value="REVERSE TRANSCRIPTASE DOMAIN-CONTAINING PROTEIN"/>
    <property type="match status" value="1"/>
</dbReference>
<organism evidence="4">
    <name type="scientific">Schistocephalus solidus</name>
    <name type="common">Tapeworm</name>
    <dbReference type="NCBI Taxonomy" id="70667"/>
    <lineage>
        <taxon>Eukaryota</taxon>
        <taxon>Metazoa</taxon>
        <taxon>Spiralia</taxon>
        <taxon>Lophotrochozoa</taxon>
        <taxon>Platyhelminthes</taxon>
        <taxon>Cestoda</taxon>
        <taxon>Eucestoda</taxon>
        <taxon>Diphyllobothriidea</taxon>
        <taxon>Diphyllobothriidae</taxon>
        <taxon>Schistocephalus</taxon>
    </lineage>
</organism>
<reference evidence="2 3" key="2">
    <citation type="submission" date="2018-11" db="EMBL/GenBank/DDBJ databases">
        <authorList>
            <consortium name="Pathogen Informatics"/>
        </authorList>
    </citation>
    <scope>NUCLEOTIDE SEQUENCE [LARGE SCALE GENOMIC DNA]</scope>
    <source>
        <strain evidence="2 3">NST_G2</strain>
    </source>
</reference>
<keyword evidence="3" id="KW-1185">Reference proteome</keyword>